<protein>
    <submittedName>
        <fullName evidence="1">Uncharacterized protein</fullName>
    </submittedName>
</protein>
<dbReference type="EMBL" id="JACIDW010000003">
    <property type="protein sequence ID" value="MBB3964113.1"/>
    <property type="molecule type" value="Genomic_DNA"/>
</dbReference>
<organism evidence="1 2">
    <name type="scientific">Rhizobium metallidurans</name>
    <dbReference type="NCBI Taxonomy" id="1265931"/>
    <lineage>
        <taxon>Bacteria</taxon>
        <taxon>Pseudomonadati</taxon>
        <taxon>Pseudomonadota</taxon>
        <taxon>Alphaproteobacteria</taxon>
        <taxon>Hyphomicrobiales</taxon>
        <taxon>Rhizobiaceae</taxon>
        <taxon>Rhizobium/Agrobacterium group</taxon>
        <taxon>Rhizobium</taxon>
    </lineage>
</organism>
<evidence type="ECO:0000313" key="2">
    <source>
        <dbReference type="Proteomes" id="UP000582090"/>
    </source>
</evidence>
<keyword evidence="2" id="KW-1185">Reference proteome</keyword>
<gene>
    <name evidence="1" type="ORF">GGQ67_001752</name>
</gene>
<dbReference type="RefSeq" id="WP_183899750.1">
    <property type="nucleotide sequence ID" value="NZ_JACIDW010000003.1"/>
</dbReference>
<dbReference type="AlphaFoldDB" id="A0A7W6CS20"/>
<comment type="caution">
    <text evidence="1">The sequence shown here is derived from an EMBL/GenBank/DDBJ whole genome shotgun (WGS) entry which is preliminary data.</text>
</comment>
<name>A0A7W6CS20_9HYPH</name>
<accession>A0A7W6CS20</accession>
<proteinExistence type="predicted"/>
<sequence>MRAQSKPFVVEIKTSRRTDRSKEKSIWGNLDLSAVAQEVADDVPLQGAATFAEPKAAR</sequence>
<evidence type="ECO:0000313" key="1">
    <source>
        <dbReference type="EMBL" id="MBB3964113.1"/>
    </source>
</evidence>
<reference evidence="1 2" key="1">
    <citation type="submission" date="2020-08" db="EMBL/GenBank/DDBJ databases">
        <title>Genomic Encyclopedia of Type Strains, Phase IV (KMG-IV): sequencing the most valuable type-strain genomes for metagenomic binning, comparative biology and taxonomic classification.</title>
        <authorList>
            <person name="Goeker M."/>
        </authorList>
    </citation>
    <scope>NUCLEOTIDE SEQUENCE [LARGE SCALE GENOMIC DNA]</scope>
    <source>
        <strain evidence="1 2">DSM 26575</strain>
    </source>
</reference>
<dbReference type="Proteomes" id="UP000582090">
    <property type="component" value="Unassembled WGS sequence"/>
</dbReference>